<evidence type="ECO:0000313" key="12">
    <source>
        <dbReference type="Proteomes" id="UP001317532"/>
    </source>
</evidence>
<dbReference type="PROSITE" id="PS01067">
    <property type="entry name" value="SECE_SEC61G"/>
    <property type="match status" value="1"/>
</dbReference>
<evidence type="ECO:0000256" key="2">
    <source>
        <dbReference type="ARBA" id="ARBA00022448"/>
    </source>
</evidence>
<gene>
    <name evidence="9" type="primary">secE</name>
    <name evidence="11" type="ORF">WPS_14760</name>
</gene>
<comment type="function">
    <text evidence="9">Essential subunit of the Sec protein translocation channel SecYEG. Clamps together the 2 halves of SecY. May contact the channel plug during translocation.</text>
</comment>
<comment type="similarity">
    <text evidence="9">Belongs to the SecE/SEC61-gamma family.</text>
</comment>
<dbReference type="NCBIfam" id="TIGR00964">
    <property type="entry name" value="secE_bact"/>
    <property type="match status" value="1"/>
</dbReference>
<evidence type="ECO:0000256" key="3">
    <source>
        <dbReference type="ARBA" id="ARBA00022475"/>
    </source>
</evidence>
<dbReference type="HAMAP" id="MF_00422">
    <property type="entry name" value="SecE"/>
    <property type="match status" value="1"/>
</dbReference>
<dbReference type="PANTHER" id="PTHR33910">
    <property type="entry name" value="PROTEIN TRANSLOCASE SUBUNIT SECE"/>
    <property type="match status" value="1"/>
</dbReference>
<dbReference type="PANTHER" id="PTHR33910:SF1">
    <property type="entry name" value="PROTEIN TRANSLOCASE SUBUNIT SECE"/>
    <property type="match status" value="1"/>
</dbReference>
<dbReference type="InterPro" id="IPR038379">
    <property type="entry name" value="SecE_sf"/>
</dbReference>
<keyword evidence="5 9" id="KW-0653">Protein transport</keyword>
<dbReference type="Gene3D" id="1.20.5.1030">
    <property type="entry name" value="Preprotein translocase secy subunit"/>
    <property type="match status" value="1"/>
</dbReference>
<protein>
    <recommendedName>
        <fullName evidence="9">Protein translocase subunit SecE</fullName>
    </recommendedName>
</protein>
<feature type="region of interest" description="Disordered" evidence="10">
    <location>
        <begin position="1"/>
        <end position="37"/>
    </location>
</feature>
<keyword evidence="4 9" id="KW-0812">Transmembrane</keyword>
<dbReference type="GO" id="GO:0005886">
    <property type="term" value="C:plasma membrane"/>
    <property type="evidence" value="ECO:0007669"/>
    <property type="project" value="UniProtKB-SubCell"/>
</dbReference>
<evidence type="ECO:0000256" key="10">
    <source>
        <dbReference type="SAM" id="MobiDB-lite"/>
    </source>
</evidence>
<evidence type="ECO:0000313" key="11">
    <source>
        <dbReference type="EMBL" id="BDE06200.1"/>
    </source>
</evidence>
<dbReference type="GO" id="GO:0006605">
    <property type="term" value="P:protein targeting"/>
    <property type="evidence" value="ECO:0007669"/>
    <property type="project" value="UniProtKB-UniRule"/>
</dbReference>
<dbReference type="AlphaFoldDB" id="A0AAN1XVJ0"/>
<evidence type="ECO:0000256" key="1">
    <source>
        <dbReference type="ARBA" id="ARBA00004370"/>
    </source>
</evidence>
<proteinExistence type="inferred from homology"/>
<comment type="subcellular location">
    <subcellularLocation>
        <location evidence="9">Cell membrane</location>
        <topology evidence="9">Single-pass membrane protein</topology>
    </subcellularLocation>
    <subcellularLocation>
        <location evidence="1">Membrane</location>
    </subcellularLocation>
</comment>
<keyword evidence="3 9" id="KW-1003">Cell membrane</keyword>
<evidence type="ECO:0000256" key="6">
    <source>
        <dbReference type="ARBA" id="ARBA00022989"/>
    </source>
</evidence>
<keyword evidence="12" id="KW-1185">Reference proteome</keyword>
<evidence type="ECO:0000256" key="7">
    <source>
        <dbReference type="ARBA" id="ARBA00023010"/>
    </source>
</evidence>
<evidence type="ECO:0000256" key="9">
    <source>
        <dbReference type="HAMAP-Rule" id="MF_00422"/>
    </source>
</evidence>
<keyword evidence="8 9" id="KW-0472">Membrane</keyword>
<dbReference type="InterPro" id="IPR001901">
    <property type="entry name" value="Translocase_SecE/Sec61-g"/>
</dbReference>
<evidence type="ECO:0000256" key="4">
    <source>
        <dbReference type="ARBA" id="ARBA00022692"/>
    </source>
</evidence>
<dbReference type="EMBL" id="AP025523">
    <property type="protein sequence ID" value="BDE06200.1"/>
    <property type="molecule type" value="Genomic_DNA"/>
</dbReference>
<dbReference type="InterPro" id="IPR005807">
    <property type="entry name" value="SecE_bac"/>
</dbReference>
<dbReference type="GO" id="GO:0009306">
    <property type="term" value="P:protein secretion"/>
    <property type="evidence" value="ECO:0007669"/>
    <property type="project" value="UniProtKB-UniRule"/>
</dbReference>
<keyword evidence="6 9" id="KW-1133">Transmembrane helix</keyword>
<organism evidence="11 12">
    <name type="scientific">Vulcanimicrobium alpinum</name>
    <dbReference type="NCBI Taxonomy" id="3016050"/>
    <lineage>
        <taxon>Bacteria</taxon>
        <taxon>Bacillati</taxon>
        <taxon>Vulcanimicrobiota</taxon>
        <taxon>Vulcanimicrobiia</taxon>
        <taxon>Vulcanimicrobiales</taxon>
        <taxon>Vulcanimicrobiaceae</taxon>
        <taxon>Vulcanimicrobium</taxon>
    </lineage>
</organism>
<feature type="compositionally biased region" description="Low complexity" evidence="10">
    <location>
        <begin position="15"/>
        <end position="37"/>
    </location>
</feature>
<accession>A0AAN1XVJ0</accession>
<dbReference type="Proteomes" id="UP001317532">
    <property type="component" value="Chromosome"/>
</dbReference>
<dbReference type="KEGG" id="vab:WPS_14760"/>
<dbReference type="GO" id="GO:0043952">
    <property type="term" value="P:protein transport by the Sec complex"/>
    <property type="evidence" value="ECO:0007669"/>
    <property type="project" value="UniProtKB-UniRule"/>
</dbReference>
<dbReference type="Pfam" id="PF00584">
    <property type="entry name" value="SecE"/>
    <property type="match status" value="1"/>
</dbReference>
<keyword evidence="2 9" id="KW-0813">Transport</keyword>
<dbReference type="GO" id="GO:0008320">
    <property type="term" value="F:protein transmembrane transporter activity"/>
    <property type="evidence" value="ECO:0007669"/>
    <property type="project" value="UniProtKB-UniRule"/>
</dbReference>
<keyword evidence="7 9" id="KW-0811">Translocation</keyword>
<name>A0AAN1XVJ0_UNVUL</name>
<sequence>MKSNPRPGTPAQTGASRTPAGRPAATRATTPAQRAAANVRTQDFVRGVIAEMKRVTWPSRDEWVSATLLTIALVVGVGLFTAGCDWLFGVIFGWLTGGSR</sequence>
<evidence type="ECO:0000256" key="8">
    <source>
        <dbReference type="ARBA" id="ARBA00023136"/>
    </source>
</evidence>
<evidence type="ECO:0000256" key="5">
    <source>
        <dbReference type="ARBA" id="ARBA00022927"/>
    </source>
</evidence>
<comment type="subunit">
    <text evidence="9">Component of the Sec protein translocase complex. Heterotrimer consisting of SecY, SecE and SecG subunits. The heterotrimers can form oligomers, although 1 heterotrimer is thought to be able to translocate proteins. Interacts with the ribosome. Interacts with SecDF, and other proteins may be involved. Interacts with SecA.</text>
</comment>
<feature type="transmembrane region" description="Helical" evidence="9">
    <location>
        <begin position="63"/>
        <end position="95"/>
    </location>
</feature>
<reference evidence="11 12" key="1">
    <citation type="journal article" date="2022" name="ISME Commun">
        <title>Vulcanimicrobium alpinus gen. nov. sp. nov., the first cultivated representative of the candidate phylum 'Eremiobacterota', is a metabolically versatile aerobic anoxygenic phototroph.</title>
        <authorList>
            <person name="Yabe S."/>
            <person name="Muto K."/>
            <person name="Abe K."/>
            <person name="Yokota A."/>
            <person name="Staudigel H."/>
            <person name="Tebo B.M."/>
        </authorList>
    </citation>
    <scope>NUCLEOTIDE SEQUENCE [LARGE SCALE GENOMIC DNA]</scope>
    <source>
        <strain evidence="11 12">WC8-2</strain>
    </source>
</reference>
<dbReference type="GO" id="GO:0065002">
    <property type="term" value="P:intracellular protein transmembrane transport"/>
    <property type="evidence" value="ECO:0007669"/>
    <property type="project" value="UniProtKB-UniRule"/>
</dbReference>